<dbReference type="PRINTS" id="PR00395">
    <property type="entry name" value="RIBOSOMALS2"/>
</dbReference>
<evidence type="ECO:0000313" key="8">
    <source>
        <dbReference type="EMBL" id="QNO52889.1"/>
    </source>
</evidence>
<dbReference type="PROSITE" id="PS00963">
    <property type="entry name" value="RIBOSOMAL_S2_2"/>
    <property type="match status" value="1"/>
</dbReference>
<keyword evidence="2 5" id="KW-0689">Ribosomal protein</keyword>
<comment type="similarity">
    <text evidence="1 5 6">Belongs to the universal ribosomal protein uS2 family.</text>
</comment>
<accession>A0A7G9YT09</accession>
<evidence type="ECO:0000256" key="5">
    <source>
        <dbReference type="HAMAP-Rule" id="MF_00291"/>
    </source>
</evidence>
<evidence type="ECO:0000256" key="1">
    <source>
        <dbReference type="ARBA" id="ARBA00006242"/>
    </source>
</evidence>
<dbReference type="SUPFAM" id="SSF52313">
    <property type="entry name" value="Ribosomal protein S2"/>
    <property type="match status" value="1"/>
</dbReference>
<dbReference type="EMBL" id="MT631461">
    <property type="protein sequence ID" value="QNO51143.1"/>
    <property type="molecule type" value="Genomic_DNA"/>
</dbReference>
<dbReference type="InterPro" id="IPR001865">
    <property type="entry name" value="Ribosomal_uS2"/>
</dbReference>
<dbReference type="GO" id="GO:0006412">
    <property type="term" value="P:translation"/>
    <property type="evidence" value="ECO:0007669"/>
    <property type="project" value="UniProtKB-UniRule"/>
</dbReference>
<gene>
    <name evidence="5 7" type="primary">rps2</name>
    <name evidence="7" type="ORF">OLNPMGDC_00034</name>
    <name evidence="8" type="ORF">PANBHIFL_00004</name>
</gene>
<dbReference type="FunFam" id="3.40.50.10490:FF:000030">
    <property type="entry name" value="30S ribosomal protein S2"/>
    <property type="match status" value="1"/>
</dbReference>
<proteinExistence type="inferred from homology"/>
<protein>
    <recommendedName>
        <fullName evidence="4 5">Small ribosomal subunit protein uS2</fullName>
    </recommendedName>
</protein>
<evidence type="ECO:0000313" key="7">
    <source>
        <dbReference type="EMBL" id="QNO51143.1"/>
    </source>
</evidence>
<dbReference type="Pfam" id="PF00318">
    <property type="entry name" value="Ribosomal_S2"/>
    <property type="match status" value="2"/>
</dbReference>
<dbReference type="PANTHER" id="PTHR11489">
    <property type="entry name" value="40S RIBOSOMAL PROTEIN SA"/>
    <property type="match status" value="1"/>
</dbReference>
<dbReference type="GO" id="GO:0015935">
    <property type="term" value="C:small ribosomal subunit"/>
    <property type="evidence" value="ECO:0007669"/>
    <property type="project" value="InterPro"/>
</dbReference>
<keyword evidence="3 5" id="KW-0687">Ribonucleoprotein</keyword>
<dbReference type="EMBL" id="MT631525">
    <property type="protein sequence ID" value="QNO52889.1"/>
    <property type="molecule type" value="Genomic_DNA"/>
</dbReference>
<name>A0A7G9YT09_9EURY</name>
<dbReference type="InterPro" id="IPR018130">
    <property type="entry name" value="Ribosomal_uS2_CS"/>
</dbReference>
<dbReference type="NCBIfam" id="TIGR01012">
    <property type="entry name" value="uS2_euk_arch"/>
    <property type="match status" value="1"/>
</dbReference>
<dbReference type="CDD" id="cd01425">
    <property type="entry name" value="RPS2"/>
    <property type="match status" value="1"/>
</dbReference>
<dbReference type="InterPro" id="IPR005707">
    <property type="entry name" value="Ribosomal_uS2_euk/arc"/>
</dbReference>
<dbReference type="GO" id="GO:0003735">
    <property type="term" value="F:structural constituent of ribosome"/>
    <property type="evidence" value="ECO:0007669"/>
    <property type="project" value="InterPro"/>
</dbReference>
<dbReference type="AlphaFoldDB" id="A0A7G9YT09"/>
<dbReference type="InterPro" id="IPR023454">
    <property type="entry name" value="Ribosomal_uS2_arc"/>
</dbReference>
<reference evidence="7" key="1">
    <citation type="submission" date="2020-06" db="EMBL/GenBank/DDBJ databases">
        <title>Unique genomic features of the anaerobic methanotrophic archaea.</title>
        <authorList>
            <person name="Chadwick G.L."/>
            <person name="Skennerton C.T."/>
            <person name="Laso-Perez R."/>
            <person name="Leu A.O."/>
            <person name="Speth D.R."/>
            <person name="Yu H."/>
            <person name="Morgan-Lang C."/>
            <person name="Hatzenpichler R."/>
            <person name="Goudeau D."/>
            <person name="Malmstrom R."/>
            <person name="Brazelton W.J."/>
            <person name="Woyke T."/>
            <person name="Hallam S.J."/>
            <person name="Tyson G.W."/>
            <person name="Wegener G."/>
            <person name="Boetius A."/>
            <person name="Orphan V."/>
        </authorList>
    </citation>
    <scope>NUCLEOTIDE SEQUENCE</scope>
</reference>
<sequence>MAQEREKETEEEDARKEEQAMLIPGPDYLASGVHIGTQQKTGDMMRFIYQTRPDGLYLLDVELMDARLRIAARFLANYEPSSIVVVSAREYGHHPVSIFAEVTGAKAIAGRFIPGTLTNPGSEYFIEPFVLVLTDPMTDAQALQEGVSTGIPLVALCDTNNSTANVDFVIPTNNHGRKALATIYWLLARELLRERHRRGGSKEEFTFNYDADAFESEI</sequence>
<organism evidence="7">
    <name type="scientific">Candidatus Methanophagaceae archaeon ANME-1 ERB6</name>
    <dbReference type="NCBI Taxonomy" id="2759912"/>
    <lineage>
        <taxon>Archaea</taxon>
        <taxon>Methanobacteriati</taxon>
        <taxon>Methanobacteriota</taxon>
        <taxon>Stenosarchaea group</taxon>
        <taxon>Methanomicrobia</taxon>
        <taxon>Candidatus Methanophagales</taxon>
        <taxon>Candidatus Methanophagaceae</taxon>
    </lineage>
</organism>
<dbReference type="HAMAP" id="MF_00291_A">
    <property type="entry name" value="Ribosomal_uS2_A"/>
    <property type="match status" value="1"/>
</dbReference>
<evidence type="ECO:0000256" key="6">
    <source>
        <dbReference type="RuleBase" id="RU003631"/>
    </source>
</evidence>
<evidence type="ECO:0000256" key="3">
    <source>
        <dbReference type="ARBA" id="ARBA00023274"/>
    </source>
</evidence>
<dbReference type="InterPro" id="IPR023591">
    <property type="entry name" value="Ribosomal_uS2_flav_dom_sf"/>
</dbReference>
<evidence type="ECO:0000256" key="2">
    <source>
        <dbReference type="ARBA" id="ARBA00022980"/>
    </source>
</evidence>
<dbReference type="Gene3D" id="3.40.50.10490">
    <property type="entry name" value="Glucose-6-phosphate isomerase like protein, domain 1"/>
    <property type="match status" value="1"/>
</dbReference>
<evidence type="ECO:0000256" key="4">
    <source>
        <dbReference type="ARBA" id="ARBA00035256"/>
    </source>
</evidence>